<evidence type="ECO:0000313" key="2">
    <source>
        <dbReference type="Proteomes" id="UP001060085"/>
    </source>
</evidence>
<name>A0ACC0AIK7_CATRO</name>
<keyword evidence="2" id="KW-1185">Reference proteome</keyword>
<dbReference type="Proteomes" id="UP001060085">
    <property type="component" value="Linkage Group LG05"/>
</dbReference>
<accession>A0ACC0AIK7</accession>
<protein>
    <submittedName>
        <fullName evidence="1">Uncharacterized protein</fullName>
    </submittedName>
</protein>
<proteinExistence type="predicted"/>
<reference evidence="2" key="1">
    <citation type="journal article" date="2023" name="Nat. Plants">
        <title>Single-cell RNA sequencing provides a high-resolution roadmap for understanding the multicellular compartmentation of specialized metabolism.</title>
        <authorList>
            <person name="Sun S."/>
            <person name="Shen X."/>
            <person name="Li Y."/>
            <person name="Li Y."/>
            <person name="Wang S."/>
            <person name="Li R."/>
            <person name="Zhang H."/>
            <person name="Shen G."/>
            <person name="Guo B."/>
            <person name="Wei J."/>
            <person name="Xu J."/>
            <person name="St-Pierre B."/>
            <person name="Chen S."/>
            <person name="Sun C."/>
        </authorList>
    </citation>
    <scope>NUCLEOTIDE SEQUENCE [LARGE SCALE GENOMIC DNA]</scope>
</reference>
<organism evidence="1 2">
    <name type="scientific">Catharanthus roseus</name>
    <name type="common">Madagascar periwinkle</name>
    <name type="synonym">Vinca rosea</name>
    <dbReference type="NCBI Taxonomy" id="4058"/>
    <lineage>
        <taxon>Eukaryota</taxon>
        <taxon>Viridiplantae</taxon>
        <taxon>Streptophyta</taxon>
        <taxon>Embryophyta</taxon>
        <taxon>Tracheophyta</taxon>
        <taxon>Spermatophyta</taxon>
        <taxon>Magnoliopsida</taxon>
        <taxon>eudicotyledons</taxon>
        <taxon>Gunneridae</taxon>
        <taxon>Pentapetalae</taxon>
        <taxon>asterids</taxon>
        <taxon>lamiids</taxon>
        <taxon>Gentianales</taxon>
        <taxon>Apocynaceae</taxon>
        <taxon>Rauvolfioideae</taxon>
        <taxon>Vinceae</taxon>
        <taxon>Catharanthinae</taxon>
        <taxon>Catharanthus</taxon>
    </lineage>
</organism>
<comment type="caution">
    <text evidence="1">The sequence shown here is derived from an EMBL/GenBank/DDBJ whole genome shotgun (WGS) entry which is preliminary data.</text>
</comment>
<sequence>MEKSKQFSPDHDCFDDADDDKNQTSIQEEKIKDDQSRNYSLCEKFQSIEDDVLKEISKDGDEEEKKEVKLKFVRRKLKKVNSLIQQYDNKREQKMDKKSSFSQDQWHIEPRCGKISKIWQKMELEKHILDSPMMRNLQISYDVLPSLSRLNLLHLAVFPEKKVIKKMPFIYWLIAEDLATKSAKKTAQEAGEEIIQDLIGKCLIQPWYKNGETNHKSPMSNFTLNPWIRRMLISEAKKKRFLDFDSNGKLTNKFSKSQCLCLCLTKDNNWSLTDDNPKELTTIFNVNEKCLSFKERFFIECKRLKVLQLGRWKASPHHHIEVKNNKFLYELKFLNKLKYLSLRGISLISNLPSSITECRNLEILDLKACHNLERLPSYIGSLKKLTHLDMSQCHLLENMPHGLSNLSSLQVLKGFILGVEESATKLKDLAVLKQLRKLSILTTRNAGLQQASSEVESFCARSEAENLKNLTITWRMDKTDEQETLINYGIDDKFLRKLEKLDLRCYPHRETQTWLQASSLKNLKKLYIRGGKLEELSSDEWKSVEILRLKYLKNFEVDAFDVKKVFPNSVYEVLECKKSGNV</sequence>
<gene>
    <name evidence="1" type="ORF">M9H77_20070</name>
</gene>
<evidence type="ECO:0000313" key="1">
    <source>
        <dbReference type="EMBL" id="KAI5660747.1"/>
    </source>
</evidence>
<dbReference type="EMBL" id="CM044705">
    <property type="protein sequence ID" value="KAI5660747.1"/>
    <property type="molecule type" value="Genomic_DNA"/>
</dbReference>